<reference evidence="8" key="1">
    <citation type="journal article" date="2019" name="Int. J. Syst. Evol. Microbiol.">
        <title>The Global Catalogue of Microorganisms (GCM) 10K type strain sequencing project: providing services to taxonomists for standard genome sequencing and annotation.</title>
        <authorList>
            <consortium name="The Broad Institute Genomics Platform"/>
            <consortium name="The Broad Institute Genome Sequencing Center for Infectious Disease"/>
            <person name="Wu L."/>
            <person name="Ma J."/>
        </authorList>
    </citation>
    <scope>NUCLEOTIDE SEQUENCE [LARGE SCALE GENOMIC DNA]</scope>
    <source>
        <strain evidence="8">CGMCC 4.5798</strain>
    </source>
</reference>
<dbReference type="InterPro" id="IPR005467">
    <property type="entry name" value="His_kinase_dom"/>
</dbReference>
<dbReference type="Gene3D" id="1.10.287.130">
    <property type="match status" value="1"/>
</dbReference>
<evidence type="ECO:0000256" key="2">
    <source>
        <dbReference type="ARBA" id="ARBA00012438"/>
    </source>
</evidence>
<evidence type="ECO:0000313" key="8">
    <source>
        <dbReference type="Proteomes" id="UP001596086"/>
    </source>
</evidence>
<dbReference type="EMBL" id="JBHSMZ010000006">
    <property type="protein sequence ID" value="MFC5548893.1"/>
    <property type="molecule type" value="Genomic_DNA"/>
</dbReference>
<dbReference type="Gene3D" id="3.40.50.2300">
    <property type="match status" value="1"/>
</dbReference>
<evidence type="ECO:0000256" key="3">
    <source>
        <dbReference type="ARBA" id="ARBA00022553"/>
    </source>
</evidence>
<feature type="modified residue" description="4-aspartylphosphate" evidence="4">
    <location>
        <position position="658"/>
    </location>
</feature>
<keyword evidence="7" id="KW-0067">ATP-binding</keyword>
<sequence length="725" mass="76494">MRVRTHLSLLAAAVFLPMIIGAGVAIKLLLDAERHAVLRGMQELARASVLAMDQELTAAIASGQALATSARLRQGDFEYFYRQARSANAGTGRQTAVLREDGQQLFNTVLPYGEPIPPPPAAALQRVRGVFERQRPTVSNLIVGSASRRYVISAELPLTLDDGRRVLLDQWFDIQHLNRLLPRDVPASWQVSVFDRDGAALARNEVSSASVGARASPGLLQVLRSGAARTELPGRDGAPPMAAALARSSLSGWTAVVGVPVSELEATAASAVSLTAATLLCAVVLALAGAILFARRLLAATEYLGAATEGMAEGWLPPPADLRITELNSLQQVLHAVSRRLQKAETGRRKHLAEVQTARSVAEAQNRAKDEFLAMLGHELRNPLGAISSAIALIQMGAGGQAAGRAHQIIARQSRHLAHLVDELLDANRVLSGKVVLALAPLDLAAAVREAALTLQTQGTTAGHALTLDLEPLWVNGDPTRLQQVIGNLVENAAKYTQTGGHIHVSTRRQGGMAELVVRDDGKGIDAELLPRVWDVFVQGKVSSRAKGGLGIGLAVVKSLVEQQHGSVAVFSAGAGQGSSFTVRLPLAQETAATAELPAPEATALDGLRVLVVEDNEDLREMLCALLAARGCAVGSAADGRSAIALAADALPQVAFVDIDLPDISGHEVARALAGQGGIRLVAVTGYGQPEDVRRALAAGFDRHLKKPVCLEDLERAVGEMDLVR</sequence>
<comment type="catalytic activity">
    <reaction evidence="1">
        <text>ATP + protein L-histidine = ADP + protein N-phospho-L-histidine.</text>
        <dbReference type="EC" id="2.7.13.3"/>
    </reaction>
</comment>
<keyword evidence="3 4" id="KW-0597">Phosphoprotein</keyword>
<dbReference type="InterPro" id="IPR004358">
    <property type="entry name" value="Sig_transdc_His_kin-like_C"/>
</dbReference>
<dbReference type="InterPro" id="IPR001789">
    <property type="entry name" value="Sig_transdc_resp-reg_receiver"/>
</dbReference>
<dbReference type="RefSeq" id="WP_379770202.1">
    <property type="nucleotide sequence ID" value="NZ_JBHSMZ010000006.1"/>
</dbReference>
<feature type="domain" description="Response regulatory" evidence="6">
    <location>
        <begin position="609"/>
        <end position="722"/>
    </location>
</feature>
<gene>
    <name evidence="7" type="ORF">ACFPO9_10230</name>
</gene>
<evidence type="ECO:0000259" key="6">
    <source>
        <dbReference type="PROSITE" id="PS50110"/>
    </source>
</evidence>
<dbReference type="PRINTS" id="PR00344">
    <property type="entry name" value="BCTRLSENSOR"/>
</dbReference>
<proteinExistence type="predicted"/>
<keyword evidence="7" id="KW-0547">Nucleotide-binding</keyword>
<dbReference type="Pfam" id="PF00512">
    <property type="entry name" value="HisKA"/>
    <property type="match status" value="1"/>
</dbReference>
<dbReference type="SUPFAM" id="SSF52172">
    <property type="entry name" value="CheY-like"/>
    <property type="match status" value="1"/>
</dbReference>
<dbReference type="PANTHER" id="PTHR43547">
    <property type="entry name" value="TWO-COMPONENT HISTIDINE KINASE"/>
    <property type="match status" value="1"/>
</dbReference>
<dbReference type="InterPro" id="IPR036097">
    <property type="entry name" value="HisK_dim/P_sf"/>
</dbReference>
<dbReference type="PANTHER" id="PTHR43547:SF2">
    <property type="entry name" value="HYBRID SIGNAL TRANSDUCTION HISTIDINE KINASE C"/>
    <property type="match status" value="1"/>
</dbReference>
<dbReference type="InterPro" id="IPR011006">
    <property type="entry name" value="CheY-like_superfamily"/>
</dbReference>
<organism evidence="7 8">
    <name type="scientific">Massilia aerilata</name>
    <dbReference type="NCBI Taxonomy" id="453817"/>
    <lineage>
        <taxon>Bacteria</taxon>
        <taxon>Pseudomonadati</taxon>
        <taxon>Pseudomonadota</taxon>
        <taxon>Betaproteobacteria</taxon>
        <taxon>Burkholderiales</taxon>
        <taxon>Oxalobacteraceae</taxon>
        <taxon>Telluria group</taxon>
        <taxon>Massilia</taxon>
    </lineage>
</organism>
<feature type="domain" description="Histidine kinase" evidence="5">
    <location>
        <begin position="375"/>
        <end position="589"/>
    </location>
</feature>
<evidence type="ECO:0000313" key="7">
    <source>
        <dbReference type="EMBL" id="MFC5548893.1"/>
    </source>
</evidence>
<dbReference type="PROSITE" id="PS50110">
    <property type="entry name" value="RESPONSE_REGULATORY"/>
    <property type="match status" value="1"/>
</dbReference>
<evidence type="ECO:0000259" key="5">
    <source>
        <dbReference type="PROSITE" id="PS50109"/>
    </source>
</evidence>
<dbReference type="SUPFAM" id="SSF55874">
    <property type="entry name" value="ATPase domain of HSP90 chaperone/DNA topoisomerase II/histidine kinase"/>
    <property type="match status" value="1"/>
</dbReference>
<protein>
    <recommendedName>
        <fullName evidence="2">histidine kinase</fullName>
        <ecNumber evidence="2">2.7.13.3</ecNumber>
    </recommendedName>
</protein>
<dbReference type="CDD" id="cd00082">
    <property type="entry name" value="HisKA"/>
    <property type="match status" value="1"/>
</dbReference>
<accession>A0ABW0RWI6</accession>
<dbReference type="SMART" id="SM00387">
    <property type="entry name" value="HATPase_c"/>
    <property type="match status" value="1"/>
</dbReference>
<dbReference type="Pfam" id="PF00072">
    <property type="entry name" value="Response_reg"/>
    <property type="match status" value="1"/>
</dbReference>
<dbReference type="SUPFAM" id="SSF47384">
    <property type="entry name" value="Homodimeric domain of signal transducing histidine kinase"/>
    <property type="match status" value="1"/>
</dbReference>
<dbReference type="Proteomes" id="UP001596086">
    <property type="component" value="Unassembled WGS sequence"/>
</dbReference>
<dbReference type="PROSITE" id="PS50109">
    <property type="entry name" value="HIS_KIN"/>
    <property type="match status" value="1"/>
</dbReference>
<dbReference type="SMART" id="SM00388">
    <property type="entry name" value="HisKA"/>
    <property type="match status" value="1"/>
</dbReference>
<keyword evidence="8" id="KW-1185">Reference proteome</keyword>
<dbReference type="InterPro" id="IPR036890">
    <property type="entry name" value="HATPase_C_sf"/>
</dbReference>
<dbReference type="SMART" id="SM00448">
    <property type="entry name" value="REC"/>
    <property type="match status" value="1"/>
</dbReference>
<evidence type="ECO:0000256" key="1">
    <source>
        <dbReference type="ARBA" id="ARBA00000085"/>
    </source>
</evidence>
<dbReference type="InterPro" id="IPR003661">
    <property type="entry name" value="HisK_dim/P_dom"/>
</dbReference>
<dbReference type="Pfam" id="PF02518">
    <property type="entry name" value="HATPase_c"/>
    <property type="match status" value="1"/>
</dbReference>
<dbReference type="InterPro" id="IPR003594">
    <property type="entry name" value="HATPase_dom"/>
</dbReference>
<dbReference type="GO" id="GO:0005524">
    <property type="term" value="F:ATP binding"/>
    <property type="evidence" value="ECO:0007669"/>
    <property type="project" value="UniProtKB-KW"/>
</dbReference>
<comment type="caution">
    <text evidence="7">The sequence shown here is derived from an EMBL/GenBank/DDBJ whole genome shotgun (WGS) entry which is preliminary data.</text>
</comment>
<evidence type="ECO:0000256" key="4">
    <source>
        <dbReference type="PROSITE-ProRule" id="PRU00169"/>
    </source>
</evidence>
<name>A0ABW0RWI6_9BURK</name>
<dbReference type="Gene3D" id="3.30.565.10">
    <property type="entry name" value="Histidine kinase-like ATPase, C-terminal domain"/>
    <property type="match status" value="1"/>
</dbReference>
<dbReference type="EC" id="2.7.13.3" evidence="2"/>